<dbReference type="EMBL" id="BQNB010013989">
    <property type="protein sequence ID" value="GJT22677.1"/>
    <property type="molecule type" value="Genomic_DNA"/>
</dbReference>
<sequence length="293" mass="32832">MKRSGKLKNRKRVEYIKNRQSVWNGNGVNAGDSKLMLLGINLILLVKVNVVTHKLTTAGESITYYCWAKVNAVEAKTVNGEVQLQALVDGKKIIITESTMRRDLQLEDAEGVDLIKDDADMFDVNTLTGDEVLAEQEVATKDVNLTVDEVTLAQALAALKSVKSKVKGDVVEEPSTSTTTTISLQPSQEKVQDKGKGIMVEPEKPLKKKDQPVLMNKKLSDYKLPLSIVDWKINTKGKKSYYQIIRADGKSHVYLVFSHMLKSFDREDLETLWKLVKAKHGSTRPEEGYERVL</sequence>
<proteinExistence type="predicted"/>
<protein>
    <submittedName>
        <fullName evidence="1">Uncharacterized protein</fullName>
    </submittedName>
</protein>
<reference evidence="1" key="2">
    <citation type="submission" date="2022-01" db="EMBL/GenBank/DDBJ databases">
        <authorList>
            <person name="Yamashiro T."/>
            <person name="Shiraishi A."/>
            <person name="Satake H."/>
            <person name="Nakayama K."/>
        </authorList>
    </citation>
    <scope>NUCLEOTIDE SEQUENCE</scope>
</reference>
<accession>A0ABQ5C9D4</accession>
<keyword evidence="2" id="KW-1185">Reference proteome</keyword>
<name>A0ABQ5C9D4_9ASTR</name>
<gene>
    <name evidence="1" type="ORF">Tco_0892614</name>
</gene>
<reference evidence="1" key="1">
    <citation type="journal article" date="2022" name="Int. J. Mol. Sci.">
        <title>Draft Genome of Tanacetum Coccineum: Genomic Comparison of Closely Related Tanacetum-Family Plants.</title>
        <authorList>
            <person name="Yamashiro T."/>
            <person name="Shiraishi A."/>
            <person name="Nakayama K."/>
            <person name="Satake H."/>
        </authorList>
    </citation>
    <scope>NUCLEOTIDE SEQUENCE</scope>
</reference>
<comment type="caution">
    <text evidence="1">The sequence shown here is derived from an EMBL/GenBank/DDBJ whole genome shotgun (WGS) entry which is preliminary data.</text>
</comment>
<evidence type="ECO:0000313" key="2">
    <source>
        <dbReference type="Proteomes" id="UP001151760"/>
    </source>
</evidence>
<evidence type="ECO:0000313" key="1">
    <source>
        <dbReference type="EMBL" id="GJT22677.1"/>
    </source>
</evidence>
<organism evidence="1 2">
    <name type="scientific">Tanacetum coccineum</name>
    <dbReference type="NCBI Taxonomy" id="301880"/>
    <lineage>
        <taxon>Eukaryota</taxon>
        <taxon>Viridiplantae</taxon>
        <taxon>Streptophyta</taxon>
        <taxon>Embryophyta</taxon>
        <taxon>Tracheophyta</taxon>
        <taxon>Spermatophyta</taxon>
        <taxon>Magnoliopsida</taxon>
        <taxon>eudicotyledons</taxon>
        <taxon>Gunneridae</taxon>
        <taxon>Pentapetalae</taxon>
        <taxon>asterids</taxon>
        <taxon>campanulids</taxon>
        <taxon>Asterales</taxon>
        <taxon>Asteraceae</taxon>
        <taxon>Asteroideae</taxon>
        <taxon>Anthemideae</taxon>
        <taxon>Anthemidinae</taxon>
        <taxon>Tanacetum</taxon>
    </lineage>
</organism>
<dbReference type="Proteomes" id="UP001151760">
    <property type="component" value="Unassembled WGS sequence"/>
</dbReference>